<proteinExistence type="predicted"/>
<feature type="region of interest" description="Disordered" evidence="1">
    <location>
        <begin position="1"/>
        <end position="61"/>
    </location>
</feature>
<name>A0A6J4KFU9_9BACT</name>
<dbReference type="EMBL" id="CADCTW010000042">
    <property type="protein sequence ID" value="CAA9304832.1"/>
    <property type="molecule type" value="Genomic_DNA"/>
</dbReference>
<evidence type="ECO:0000313" key="2">
    <source>
        <dbReference type="EMBL" id="CAA9304832.1"/>
    </source>
</evidence>
<dbReference type="AlphaFoldDB" id="A0A6J4KFU9"/>
<accession>A0A6J4KFU9</accession>
<sequence>MCRRRRRNGAQRTCDFEGGGWRSPLAPAGALTPRPPLPITGEGAISTRGPDEAAPANPRPS</sequence>
<organism evidence="2">
    <name type="scientific">uncultured Gemmatimonadota bacterium</name>
    <dbReference type="NCBI Taxonomy" id="203437"/>
    <lineage>
        <taxon>Bacteria</taxon>
        <taxon>Pseudomonadati</taxon>
        <taxon>Gemmatimonadota</taxon>
        <taxon>environmental samples</taxon>
    </lineage>
</organism>
<gene>
    <name evidence="2" type="ORF">AVDCRST_MAG68-742</name>
</gene>
<protein>
    <submittedName>
        <fullName evidence="2">Uncharacterized protein</fullName>
    </submittedName>
</protein>
<evidence type="ECO:0000256" key="1">
    <source>
        <dbReference type="SAM" id="MobiDB-lite"/>
    </source>
</evidence>
<reference evidence="2" key="1">
    <citation type="submission" date="2020-02" db="EMBL/GenBank/DDBJ databases">
        <authorList>
            <person name="Meier V. D."/>
        </authorList>
    </citation>
    <scope>NUCLEOTIDE SEQUENCE</scope>
    <source>
        <strain evidence="2">AVDCRST_MAG68</strain>
    </source>
</reference>